<evidence type="ECO:0000313" key="2">
    <source>
        <dbReference type="Proteomes" id="UP000018198"/>
    </source>
</evidence>
<dbReference type="EMBL" id="CAQM01000190">
    <property type="protein sequence ID" value="CCQ60724.1"/>
    <property type="molecule type" value="Genomic_DNA"/>
</dbReference>
<proteinExistence type="predicted"/>
<comment type="caution">
    <text evidence="1">The sequence shown here is derived from an EMBL/GenBank/DDBJ whole genome shotgun (WGS) entry which is preliminary data.</text>
</comment>
<name>T2J6S6_CROWT</name>
<organism evidence="1 2">
    <name type="scientific">Crocosphaera watsonii WH 0401</name>
    <dbReference type="NCBI Taxonomy" id="555881"/>
    <lineage>
        <taxon>Bacteria</taxon>
        <taxon>Bacillati</taxon>
        <taxon>Cyanobacteriota</taxon>
        <taxon>Cyanophyceae</taxon>
        <taxon>Oscillatoriophycideae</taxon>
        <taxon>Chroococcales</taxon>
        <taxon>Aphanothecaceae</taxon>
        <taxon>Crocosphaera</taxon>
    </lineage>
</organism>
<dbReference type="Proteomes" id="UP000018198">
    <property type="component" value="Unassembled WGS sequence"/>
</dbReference>
<evidence type="ECO:0000313" key="1">
    <source>
        <dbReference type="EMBL" id="CCQ60724.1"/>
    </source>
</evidence>
<reference evidence="1 2" key="2">
    <citation type="submission" date="2013-09" db="EMBL/GenBank/DDBJ databases">
        <title>Whole genome comparison of six Crocosphaera watsonii strains with differing phenotypes.</title>
        <authorList>
            <person name="Bench S.R."/>
            <person name="Heller P."/>
            <person name="Frank I."/>
            <person name="Arciniega M."/>
            <person name="Shilova I.N."/>
            <person name="Zehr J.P."/>
        </authorList>
    </citation>
    <scope>NUCLEOTIDE SEQUENCE [LARGE SCALE GENOMIC DNA]</scope>
    <source>
        <strain evidence="1 2">WH 0401</strain>
    </source>
</reference>
<reference evidence="1 2" key="1">
    <citation type="submission" date="2013-01" db="EMBL/GenBank/DDBJ databases">
        <authorList>
            <person name="Bench S."/>
        </authorList>
    </citation>
    <scope>NUCLEOTIDE SEQUENCE [LARGE SCALE GENOMIC DNA]</scope>
    <source>
        <strain evidence="1 2">WH 0401</strain>
    </source>
</reference>
<sequence length="68" mass="8157">MGETKLTEIKQAVRELSDHDLANFRTWFAEFDAQEWDRKFEKDVTEGKLDKLAEKALKELRERKCRDL</sequence>
<accession>T2J6S6</accession>
<dbReference type="RefSeq" id="WP_021834905.1">
    <property type="nucleotide sequence ID" value="NZ_CAQM01000190.1"/>
</dbReference>
<dbReference type="AlphaFoldDB" id="T2J6S6"/>
<protein>
    <submittedName>
        <fullName evidence="1">Uncharacterized protein</fullName>
    </submittedName>
</protein>
<gene>
    <name evidence="1" type="ORF">CWATWH0401_626</name>
</gene>